<gene>
    <name evidence="1" type="ORF">M9Y10_037033</name>
</gene>
<evidence type="ECO:0008006" key="3">
    <source>
        <dbReference type="Google" id="ProtNLM"/>
    </source>
</evidence>
<keyword evidence="2" id="KW-1185">Reference proteome</keyword>
<dbReference type="InterPro" id="IPR036770">
    <property type="entry name" value="Ankyrin_rpt-contain_sf"/>
</dbReference>
<dbReference type="PANTHER" id="PTHR24159:SF5">
    <property type="entry name" value="ANK_REP_REGION DOMAIN-CONTAINING PROTEIN"/>
    <property type="match status" value="1"/>
</dbReference>
<dbReference type="EMBL" id="JAPFFF010000062">
    <property type="protein sequence ID" value="KAK8836997.1"/>
    <property type="molecule type" value="Genomic_DNA"/>
</dbReference>
<protein>
    <recommendedName>
        <fullName evidence="3">DUF3447 domain-containing protein</fullName>
    </recommendedName>
</protein>
<accession>A0ABR2GTW2</accession>
<comment type="caution">
    <text evidence="1">The sequence shown here is derived from an EMBL/GenBank/DDBJ whole genome shotgun (WGS) entry which is preliminary data.</text>
</comment>
<reference evidence="1 2" key="1">
    <citation type="submission" date="2024-04" db="EMBL/GenBank/DDBJ databases">
        <title>Tritrichomonas musculus Genome.</title>
        <authorList>
            <person name="Alves-Ferreira E."/>
            <person name="Grigg M."/>
            <person name="Lorenzi H."/>
            <person name="Galac M."/>
        </authorList>
    </citation>
    <scope>NUCLEOTIDE SEQUENCE [LARGE SCALE GENOMIC DNA]</scope>
    <source>
        <strain evidence="1 2">EAF2021</strain>
    </source>
</reference>
<organism evidence="1 2">
    <name type="scientific">Tritrichomonas musculus</name>
    <dbReference type="NCBI Taxonomy" id="1915356"/>
    <lineage>
        <taxon>Eukaryota</taxon>
        <taxon>Metamonada</taxon>
        <taxon>Parabasalia</taxon>
        <taxon>Tritrichomonadida</taxon>
        <taxon>Tritrichomonadidae</taxon>
        <taxon>Tritrichomonas</taxon>
    </lineage>
</organism>
<proteinExistence type="predicted"/>
<dbReference type="SUPFAM" id="SSF48403">
    <property type="entry name" value="Ankyrin repeat"/>
    <property type="match status" value="1"/>
</dbReference>
<dbReference type="Proteomes" id="UP001470230">
    <property type="component" value="Unassembled WGS sequence"/>
</dbReference>
<name>A0ABR2GTW2_9EUKA</name>
<evidence type="ECO:0000313" key="2">
    <source>
        <dbReference type="Proteomes" id="UP001470230"/>
    </source>
</evidence>
<sequence>MEFQKYIDEKKDIHLSILAYFDDEKNAQESYLNLINQIEIQKIQEKQDELFNIFHIILNIAKSYHRSSNFFHKLKEVLLFFQNDIKRIFSNVGIYHFFKRSKYIILLLIKENILLLNYRMICYLIEFDSVYFYPEITTFFYFKQNENGTNLSNSKYYYNLFLKNINGIESYIESINGFEQKRLEGENDSYLCELIRNDSVEEFISYVNKTNTSLSREISPSIFETSIALVNKKVSLIEYATFFGSIQIFQYLRLNEIELCDSLWFYAIHGRNYDIIHLLESEIILDQSSYCYCYEYAVCIYHNELADYIKENLIKNFQIYGDKYTQSYLDCYFMHHNYSIIPDDISHHLLFCYLCKYDYSRIVRNLLEEKCLDFNINDTII</sequence>
<dbReference type="PANTHER" id="PTHR24159">
    <property type="match status" value="1"/>
</dbReference>
<evidence type="ECO:0000313" key="1">
    <source>
        <dbReference type="EMBL" id="KAK8836997.1"/>
    </source>
</evidence>